<evidence type="ECO:0000256" key="3">
    <source>
        <dbReference type="SAM" id="MobiDB-lite"/>
    </source>
</evidence>
<feature type="region of interest" description="Disordered" evidence="3">
    <location>
        <begin position="58"/>
        <end position="93"/>
    </location>
</feature>
<dbReference type="Gene3D" id="3.40.50.720">
    <property type="entry name" value="NAD(P)-binding Rossmann-like Domain"/>
    <property type="match status" value="1"/>
</dbReference>
<keyword evidence="5" id="KW-1185">Reference proteome</keyword>
<gene>
    <name evidence="4" type="ORF">IQ26_00605</name>
</gene>
<evidence type="ECO:0000313" key="5">
    <source>
        <dbReference type="Proteomes" id="UP000317122"/>
    </source>
</evidence>
<dbReference type="Pfam" id="PF13561">
    <property type="entry name" value="adh_short_C2"/>
    <property type="match status" value="1"/>
</dbReference>
<sequence>MPFEFALVPQQVEHQFEETVRIDLVRDAGVFLFATFAPEIGDGRAECVAAGEVDADMGGTRAHQRRVDGQLPRRAHGHDQSRRHRRSGSSAVETTVETFGRLDAVFNNAGISGAVAPVHELPVEDWDTIIRINLRGMFLVLQASLRVMIQAGNGGSIVNIGSSMAGWDVLASGAGYVASKHGVVGLTRVAAIDAAPYGIRVNAICPGVIETTLGVPAAGGGDFESGVQHFADRIPLRRIGQPDDVAAFLASDEARHVTGADWLIDGGQTLQSWANAPAGSAFPKLR</sequence>
<dbReference type="InterPro" id="IPR036291">
    <property type="entry name" value="NAD(P)-bd_dom_sf"/>
</dbReference>
<reference evidence="4 5" key="1">
    <citation type="journal article" date="2015" name="Stand. Genomic Sci.">
        <title>Genomic Encyclopedia of Bacterial and Archaeal Type Strains, Phase III: the genomes of soil and plant-associated and newly described type strains.</title>
        <authorList>
            <person name="Whitman W.B."/>
            <person name="Woyke T."/>
            <person name="Klenk H.P."/>
            <person name="Zhou Y."/>
            <person name="Lilburn T.G."/>
            <person name="Beck B.J."/>
            <person name="De Vos P."/>
            <person name="Vandamme P."/>
            <person name="Eisen J.A."/>
            <person name="Garrity G."/>
            <person name="Hugenholtz P."/>
            <person name="Kyrpides N.C."/>
        </authorList>
    </citation>
    <scope>NUCLEOTIDE SEQUENCE [LARGE SCALE GENOMIC DNA]</scope>
    <source>
        <strain evidence="4 5">CGMCC 1.2546</strain>
    </source>
</reference>
<evidence type="ECO:0000313" key="4">
    <source>
        <dbReference type="EMBL" id="TWI42232.1"/>
    </source>
</evidence>
<dbReference type="PRINTS" id="PR00080">
    <property type="entry name" value="SDRFAMILY"/>
</dbReference>
<evidence type="ECO:0000256" key="2">
    <source>
        <dbReference type="ARBA" id="ARBA00023002"/>
    </source>
</evidence>
<dbReference type="FunFam" id="3.40.50.720:FF:000084">
    <property type="entry name" value="Short-chain dehydrogenase reductase"/>
    <property type="match status" value="1"/>
</dbReference>
<accession>A0A562PCL5</accession>
<evidence type="ECO:0000256" key="1">
    <source>
        <dbReference type="ARBA" id="ARBA00006484"/>
    </source>
</evidence>
<dbReference type="AlphaFoldDB" id="A0A562PCL5"/>
<dbReference type="CDD" id="cd05233">
    <property type="entry name" value="SDR_c"/>
    <property type="match status" value="1"/>
</dbReference>
<name>A0A562PCL5_9HYPH</name>
<dbReference type="InterPro" id="IPR002347">
    <property type="entry name" value="SDR_fam"/>
</dbReference>
<dbReference type="PRINTS" id="PR00081">
    <property type="entry name" value="GDHRDH"/>
</dbReference>
<organism evidence="4 5">
    <name type="scientific">Mesorhizobium tianshanense</name>
    <dbReference type="NCBI Taxonomy" id="39844"/>
    <lineage>
        <taxon>Bacteria</taxon>
        <taxon>Pseudomonadati</taxon>
        <taxon>Pseudomonadota</taxon>
        <taxon>Alphaproteobacteria</taxon>
        <taxon>Hyphomicrobiales</taxon>
        <taxon>Phyllobacteriaceae</taxon>
        <taxon>Mesorhizobium</taxon>
    </lineage>
</organism>
<dbReference type="PANTHER" id="PTHR24321:SF8">
    <property type="entry name" value="ESTRADIOL 17-BETA-DEHYDROGENASE 8-RELATED"/>
    <property type="match status" value="1"/>
</dbReference>
<comment type="caution">
    <text evidence="4">The sequence shown here is derived from an EMBL/GenBank/DDBJ whole genome shotgun (WGS) entry which is preliminary data.</text>
</comment>
<proteinExistence type="inferred from homology"/>
<dbReference type="EMBL" id="VLKT01000003">
    <property type="protein sequence ID" value="TWI42232.1"/>
    <property type="molecule type" value="Genomic_DNA"/>
</dbReference>
<dbReference type="PANTHER" id="PTHR24321">
    <property type="entry name" value="DEHYDROGENASES, SHORT CHAIN"/>
    <property type="match status" value="1"/>
</dbReference>
<dbReference type="PROSITE" id="PS00061">
    <property type="entry name" value="ADH_SHORT"/>
    <property type="match status" value="1"/>
</dbReference>
<dbReference type="Proteomes" id="UP000317122">
    <property type="component" value="Unassembled WGS sequence"/>
</dbReference>
<dbReference type="GO" id="GO:0016491">
    <property type="term" value="F:oxidoreductase activity"/>
    <property type="evidence" value="ECO:0007669"/>
    <property type="project" value="UniProtKB-KW"/>
</dbReference>
<comment type="similarity">
    <text evidence="1">Belongs to the short-chain dehydrogenases/reductases (SDR) family.</text>
</comment>
<protein>
    <submittedName>
        <fullName evidence="4">NAD(P)-dependent dehydrogenase (Short-subunit alcohol dehydrogenase family)</fullName>
    </submittedName>
</protein>
<feature type="compositionally biased region" description="Basic residues" evidence="3">
    <location>
        <begin position="73"/>
        <end position="87"/>
    </location>
</feature>
<dbReference type="InterPro" id="IPR020904">
    <property type="entry name" value="Sc_DH/Rdtase_CS"/>
</dbReference>
<keyword evidence="2" id="KW-0560">Oxidoreductase</keyword>
<dbReference type="SUPFAM" id="SSF51735">
    <property type="entry name" value="NAD(P)-binding Rossmann-fold domains"/>
    <property type="match status" value="1"/>
</dbReference>